<keyword evidence="8" id="KW-0676">Redox-active center</keyword>
<dbReference type="CDD" id="cd02998">
    <property type="entry name" value="PDI_a_ERp38"/>
    <property type="match status" value="2"/>
</dbReference>
<keyword evidence="7" id="KW-0413">Isomerase</keyword>
<feature type="chain" id="PRO_5034542705" description="protein disulfide-isomerase" evidence="10">
    <location>
        <begin position="18"/>
        <end position="371"/>
    </location>
</feature>
<evidence type="ECO:0000313" key="12">
    <source>
        <dbReference type="EMBL" id="KAF5327132.1"/>
    </source>
</evidence>
<dbReference type="AlphaFoldDB" id="A0A8H5F874"/>
<dbReference type="InterPro" id="IPR013766">
    <property type="entry name" value="Thioredoxin_domain"/>
</dbReference>
<dbReference type="Pfam" id="PF00085">
    <property type="entry name" value="Thioredoxin"/>
    <property type="match status" value="2"/>
</dbReference>
<comment type="caution">
    <text evidence="12">The sequence shown here is derived from an EMBL/GenBank/DDBJ whole genome shotgun (WGS) entry which is preliminary data.</text>
</comment>
<evidence type="ECO:0000256" key="6">
    <source>
        <dbReference type="ARBA" id="ARBA00023157"/>
    </source>
</evidence>
<accession>A0A8H5F874</accession>
<evidence type="ECO:0000256" key="3">
    <source>
        <dbReference type="ARBA" id="ARBA00012723"/>
    </source>
</evidence>
<dbReference type="Proteomes" id="UP000567179">
    <property type="component" value="Unassembled WGS sequence"/>
</dbReference>
<keyword evidence="6" id="KW-1015">Disulfide bond</keyword>
<dbReference type="CDD" id="cd00238">
    <property type="entry name" value="ERp29c"/>
    <property type="match status" value="1"/>
</dbReference>
<dbReference type="Gene3D" id="1.20.1150.12">
    <property type="entry name" value="Endoplasmic reticulum resident protein 29, C-terminal domain"/>
    <property type="match status" value="1"/>
</dbReference>
<feature type="signal peptide" evidence="10">
    <location>
        <begin position="1"/>
        <end position="17"/>
    </location>
</feature>
<dbReference type="PRINTS" id="PR00421">
    <property type="entry name" value="THIOREDOXIN"/>
</dbReference>
<evidence type="ECO:0000256" key="1">
    <source>
        <dbReference type="ARBA" id="ARBA00001182"/>
    </source>
</evidence>
<keyword evidence="13" id="KW-1185">Reference proteome</keyword>
<dbReference type="InterPro" id="IPR051063">
    <property type="entry name" value="PDI"/>
</dbReference>
<dbReference type="Gene3D" id="3.40.30.10">
    <property type="entry name" value="Glutaredoxin"/>
    <property type="match status" value="2"/>
</dbReference>
<evidence type="ECO:0000256" key="7">
    <source>
        <dbReference type="ARBA" id="ARBA00023235"/>
    </source>
</evidence>
<keyword evidence="4 10" id="KW-0732">Signal</keyword>
<dbReference type="PANTHER" id="PTHR45672">
    <property type="entry name" value="PROTEIN DISULFIDE-ISOMERASE C17H9.14C-RELATED"/>
    <property type="match status" value="1"/>
</dbReference>
<sequence>MLFSFSLFASLLAAASASNVLELTPDNFDSIIGQGKPALVEFFAPWCGHCKNLAPIYEELADAYAHAKEKVVIAKIDADGVGKPLGKRFGVTGYPTLKWFNGKGEDEEKYSAGRDLESLTNFITRKTGVKSNIAGPPPTDVTILDRNNFDEVVLDKSKNVLVSFTAPWCGHCKNLKPHYEKVATTFKPEGSCIVANINADDKKNNALAHKYEVAGFPTLKFFSKDNKEPEDYDGGRSEADIVAYLNEKCGTQRAVGGGLNDEAGRLAQFDELAHKFFVSAADARDSLYKEALDLAVSAGIASKHYLRVMEKLVNGTAGYVEKESKRLNSILAKRNLAPTKLDEIKIKANILQSFLGRKEEEAKIARAESEL</sequence>
<evidence type="ECO:0000256" key="5">
    <source>
        <dbReference type="ARBA" id="ARBA00022737"/>
    </source>
</evidence>
<proteinExistence type="inferred from homology"/>
<protein>
    <recommendedName>
        <fullName evidence="3">protein disulfide-isomerase</fullName>
        <ecNumber evidence="3">5.3.4.1</ecNumber>
    </recommendedName>
</protein>
<comment type="catalytic activity">
    <reaction evidence="1">
        <text>Catalyzes the rearrangement of -S-S- bonds in proteins.</text>
        <dbReference type="EC" id="5.3.4.1"/>
    </reaction>
</comment>
<comment type="similarity">
    <text evidence="2 9">Belongs to the protein disulfide isomerase family.</text>
</comment>
<dbReference type="EC" id="5.3.4.1" evidence="3"/>
<gene>
    <name evidence="12" type="ORF">D9619_004950</name>
</gene>
<reference evidence="12 13" key="1">
    <citation type="journal article" date="2020" name="ISME J.">
        <title>Uncovering the hidden diversity of litter-decomposition mechanisms in mushroom-forming fungi.</title>
        <authorList>
            <person name="Floudas D."/>
            <person name="Bentzer J."/>
            <person name="Ahren D."/>
            <person name="Johansson T."/>
            <person name="Persson P."/>
            <person name="Tunlid A."/>
        </authorList>
    </citation>
    <scope>NUCLEOTIDE SEQUENCE [LARGE SCALE GENOMIC DNA]</scope>
    <source>
        <strain evidence="12 13">CBS 101986</strain>
    </source>
</reference>
<evidence type="ECO:0000256" key="8">
    <source>
        <dbReference type="ARBA" id="ARBA00023284"/>
    </source>
</evidence>
<dbReference type="GO" id="GO:0005783">
    <property type="term" value="C:endoplasmic reticulum"/>
    <property type="evidence" value="ECO:0007669"/>
    <property type="project" value="InterPro"/>
</dbReference>
<dbReference type="GO" id="GO:0003756">
    <property type="term" value="F:protein disulfide isomerase activity"/>
    <property type="evidence" value="ECO:0007669"/>
    <property type="project" value="UniProtKB-EC"/>
</dbReference>
<dbReference type="InterPro" id="IPR036356">
    <property type="entry name" value="ERp29_C_sf"/>
</dbReference>
<dbReference type="InterPro" id="IPR017937">
    <property type="entry name" value="Thioredoxin_CS"/>
</dbReference>
<dbReference type="InterPro" id="IPR011679">
    <property type="entry name" value="ERp29_C"/>
</dbReference>
<dbReference type="SUPFAM" id="SSF47933">
    <property type="entry name" value="ERP29 C domain-like"/>
    <property type="match status" value="1"/>
</dbReference>
<evidence type="ECO:0000256" key="10">
    <source>
        <dbReference type="SAM" id="SignalP"/>
    </source>
</evidence>
<dbReference type="GO" id="GO:0006457">
    <property type="term" value="P:protein folding"/>
    <property type="evidence" value="ECO:0007669"/>
    <property type="project" value="TreeGrafter"/>
</dbReference>
<keyword evidence="5" id="KW-0677">Repeat</keyword>
<evidence type="ECO:0000259" key="11">
    <source>
        <dbReference type="PROSITE" id="PS51352"/>
    </source>
</evidence>
<dbReference type="PROSITE" id="PS51352">
    <property type="entry name" value="THIOREDOXIN_2"/>
    <property type="match status" value="2"/>
</dbReference>
<dbReference type="Pfam" id="PF07749">
    <property type="entry name" value="ERp29"/>
    <property type="match status" value="1"/>
</dbReference>
<evidence type="ECO:0000256" key="2">
    <source>
        <dbReference type="ARBA" id="ARBA00006347"/>
    </source>
</evidence>
<dbReference type="SUPFAM" id="SSF52833">
    <property type="entry name" value="Thioredoxin-like"/>
    <property type="match status" value="2"/>
</dbReference>
<dbReference type="EMBL" id="JAACJJ010000014">
    <property type="protein sequence ID" value="KAF5327132.1"/>
    <property type="molecule type" value="Genomic_DNA"/>
</dbReference>
<feature type="domain" description="Thioredoxin" evidence="11">
    <location>
        <begin position="129"/>
        <end position="250"/>
    </location>
</feature>
<organism evidence="12 13">
    <name type="scientific">Psilocybe cf. subviscida</name>
    <dbReference type="NCBI Taxonomy" id="2480587"/>
    <lineage>
        <taxon>Eukaryota</taxon>
        <taxon>Fungi</taxon>
        <taxon>Dikarya</taxon>
        <taxon>Basidiomycota</taxon>
        <taxon>Agaricomycotina</taxon>
        <taxon>Agaricomycetes</taxon>
        <taxon>Agaricomycetidae</taxon>
        <taxon>Agaricales</taxon>
        <taxon>Agaricineae</taxon>
        <taxon>Strophariaceae</taxon>
        <taxon>Psilocybe</taxon>
    </lineage>
</organism>
<dbReference type="InterPro" id="IPR005788">
    <property type="entry name" value="PDI_thioredoxin-like_dom"/>
</dbReference>
<evidence type="ECO:0000313" key="13">
    <source>
        <dbReference type="Proteomes" id="UP000567179"/>
    </source>
</evidence>
<dbReference type="PANTHER" id="PTHR45672:SF11">
    <property type="entry name" value="PROTEIN DISULFIDE-ISOMERASE C17H9.14C"/>
    <property type="match status" value="1"/>
</dbReference>
<dbReference type="NCBIfam" id="TIGR01126">
    <property type="entry name" value="pdi_dom"/>
    <property type="match status" value="2"/>
</dbReference>
<feature type="domain" description="Thioredoxin" evidence="11">
    <location>
        <begin position="6"/>
        <end position="128"/>
    </location>
</feature>
<evidence type="ECO:0000256" key="9">
    <source>
        <dbReference type="RuleBase" id="RU004208"/>
    </source>
</evidence>
<dbReference type="OrthoDB" id="10264505at2759"/>
<dbReference type="FunFam" id="3.40.30.10:FF:000032">
    <property type="entry name" value="Protein disulfide-isomerase A6 homolog"/>
    <property type="match status" value="1"/>
</dbReference>
<dbReference type="PROSITE" id="PS00194">
    <property type="entry name" value="THIOREDOXIN_1"/>
    <property type="match status" value="2"/>
</dbReference>
<dbReference type="InterPro" id="IPR036249">
    <property type="entry name" value="Thioredoxin-like_sf"/>
</dbReference>
<evidence type="ECO:0000256" key="4">
    <source>
        <dbReference type="ARBA" id="ARBA00022729"/>
    </source>
</evidence>
<name>A0A8H5F874_9AGAR</name>